<dbReference type="AlphaFoldDB" id="A0AAE4RY09"/>
<sequence>MDNKMPSATGKGYISYISNCDPALDVNNKIARANTAGEPYITGGWPGDWWLFTIPEMTIKAGTVINAKFHARASGTGMKYWMLEYYDGGEWKPGAPLQTTTVGEGDQAQTFSYNYEMMNTDHCLIDRNMTFEHAINNGDILIRLRCMANWQASGKGALAAPNGGTHRISVQNNINPTISIVQ</sequence>
<organism evidence="1 2">
    <name type="scientific">Alistipes finegoldii</name>
    <dbReference type="NCBI Taxonomy" id="214856"/>
    <lineage>
        <taxon>Bacteria</taxon>
        <taxon>Pseudomonadati</taxon>
        <taxon>Bacteroidota</taxon>
        <taxon>Bacteroidia</taxon>
        <taxon>Bacteroidales</taxon>
        <taxon>Rikenellaceae</taxon>
        <taxon>Alistipes</taxon>
    </lineage>
</organism>
<gene>
    <name evidence="1" type="ORF">RVH17_14340</name>
</gene>
<accession>A0AAE4RY09</accession>
<name>A0AAE4RY09_9BACT</name>
<proteinExistence type="predicted"/>
<evidence type="ECO:0000313" key="1">
    <source>
        <dbReference type="EMBL" id="MDU0261268.1"/>
    </source>
</evidence>
<dbReference type="EMBL" id="JAWDES010000006">
    <property type="protein sequence ID" value="MDU0261268.1"/>
    <property type="molecule type" value="Genomic_DNA"/>
</dbReference>
<dbReference type="Proteomes" id="UP001181347">
    <property type="component" value="Unassembled WGS sequence"/>
</dbReference>
<evidence type="ECO:0000313" key="2">
    <source>
        <dbReference type="Proteomes" id="UP001181347"/>
    </source>
</evidence>
<protein>
    <submittedName>
        <fullName evidence="1">Uncharacterized protein</fullName>
    </submittedName>
</protein>
<reference evidence="1" key="1">
    <citation type="submission" date="2023-10" db="EMBL/GenBank/DDBJ databases">
        <title>Genome Sequence of the Bacteria from From Gut Wall in Crohn's Disease.</title>
        <authorList>
            <person name="Rodriguez-Palacios A."/>
        </authorList>
    </citation>
    <scope>NUCLEOTIDE SEQUENCE</scope>
    <source>
        <strain evidence="1">CavFT-hAR58</strain>
    </source>
</reference>
<comment type="caution">
    <text evidence="1">The sequence shown here is derived from an EMBL/GenBank/DDBJ whole genome shotgun (WGS) entry which is preliminary data.</text>
</comment>
<dbReference type="RefSeq" id="WP_315976123.1">
    <property type="nucleotide sequence ID" value="NZ_DBGCRH010000033.1"/>
</dbReference>